<organism evidence="1 2">
    <name type="scientific">Alkalicoccus daliensis</name>
    <dbReference type="NCBI Taxonomy" id="745820"/>
    <lineage>
        <taxon>Bacteria</taxon>
        <taxon>Bacillati</taxon>
        <taxon>Bacillota</taxon>
        <taxon>Bacilli</taxon>
        <taxon>Bacillales</taxon>
        <taxon>Bacillaceae</taxon>
        <taxon>Alkalicoccus</taxon>
    </lineage>
</organism>
<protein>
    <submittedName>
        <fullName evidence="1">Uncharacterized protein</fullName>
    </submittedName>
</protein>
<gene>
    <name evidence="1" type="ORF">SAMN04488053_1224</name>
</gene>
<dbReference type="AlphaFoldDB" id="A0A1H0L052"/>
<dbReference type="Proteomes" id="UP000198778">
    <property type="component" value="Unassembled WGS sequence"/>
</dbReference>
<proteinExistence type="predicted"/>
<keyword evidence="2" id="KW-1185">Reference proteome</keyword>
<evidence type="ECO:0000313" key="1">
    <source>
        <dbReference type="EMBL" id="SDO61361.1"/>
    </source>
</evidence>
<name>A0A1H0L052_9BACI</name>
<dbReference type="STRING" id="745820.SAMN04488053_1224"/>
<dbReference type="EMBL" id="FNIL01000022">
    <property type="protein sequence ID" value="SDO61361.1"/>
    <property type="molecule type" value="Genomic_DNA"/>
</dbReference>
<reference evidence="2" key="1">
    <citation type="submission" date="2016-10" db="EMBL/GenBank/DDBJ databases">
        <authorList>
            <person name="Varghese N."/>
            <person name="Submissions S."/>
        </authorList>
    </citation>
    <scope>NUCLEOTIDE SEQUENCE [LARGE SCALE GENOMIC DNA]</scope>
    <source>
        <strain evidence="2">CGMCC 1.10369</strain>
    </source>
</reference>
<accession>A0A1H0L052</accession>
<sequence length="131" mass="15772">MPPPEYFPGDFLCLQKGGRVRRSWYTIDESEYNDSCSNDYGLKLFSLRFFCAEKSRHNNHFRYLIKKFQKKLKNTVAIQIHCYIISFININCYKTVKKLHQVICTNVKEVFYGRVYVHQFFIYEKRTETVS</sequence>
<evidence type="ECO:0000313" key="2">
    <source>
        <dbReference type="Proteomes" id="UP000198778"/>
    </source>
</evidence>